<dbReference type="AlphaFoldDB" id="A0A1B8RS77"/>
<reference evidence="3 4" key="1">
    <citation type="submission" date="2016-06" db="EMBL/GenBank/DDBJ databases">
        <authorList>
            <person name="Kjaerup R.B."/>
            <person name="Dalgaard T.S."/>
            <person name="Juul-Madsen H.R."/>
        </authorList>
    </citation>
    <scope>NUCLEOTIDE SEQUENCE [LARGE SCALE GENOMIC DNA]</scope>
    <source>
        <strain evidence="3 4">373-A1</strain>
    </source>
</reference>
<dbReference type="Pfam" id="PF13439">
    <property type="entry name" value="Glyco_transf_4"/>
    <property type="match status" value="1"/>
</dbReference>
<dbReference type="SUPFAM" id="SSF53756">
    <property type="entry name" value="UDP-Glycosyltransferase/glycogen phosphorylase"/>
    <property type="match status" value="1"/>
</dbReference>
<dbReference type="GO" id="GO:0016757">
    <property type="term" value="F:glycosyltransferase activity"/>
    <property type="evidence" value="ECO:0007669"/>
    <property type="project" value="InterPro"/>
</dbReference>
<accession>A0A1B8RS77</accession>
<dbReference type="EMBL" id="MAPZ01000011">
    <property type="protein sequence ID" value="OBY11669.1"/>
    <property type="molecule type" value="Genomic_DNA"/>
</dbReference>
<gene>
    <name evidence="3" type="ORF">CP373A1_04565</name>
</gene>
<dbReference type="Pfam" id="PF00534">
    <property type="entry name" value="Glycos_transf_1"/>
    <property type="match status" value="1"/>
</dbReference>
<proteinExistence type="predicted"/>
<sequence>MKVVFIIPSLSSGGAERIVSHISNKLAENNNDVYILTFEGIKPFYKLHNNIKYKTAGLVVKRENRLNTIIKIFFNLFKYMKFVSKEIKDICPDVVIPFLPQADISIFKLILKKRSYKIVCSERNDPQQRNLIMQRILKLIYSNCDLLVCQSKNVSNFYSNIPGDKKVIIENPLNDDIIPEYVDESSCPKIVSVGRLSKQKNHELLIRSFANIYRVGALNCNLYIYGEGPERNNLENLIRNLGLEGRVILCGREKNVLHKIKDASLFVLSSNYEGFPNALLEAVALGLPVISTDFPTGTAERLIDNSNGIIVPVNDEYKMSIAIKKIMLDETLRKKMRGNTLNIRNELNLDRIVSMWMKNIAQLV</sequence>
<evidence type="ECO:0000313" key="3">
    <source>
        <dbReference type="EMBL" id="OBY11669.1"/>
    </source>
</evidence>
<keyword evidence="4" id="KW-1185">Reference proteome</keyword>
<evidence type="ECO:0000313" key="4">
    <source>
        <dbReference type="Proteomes" id="UP000092714"/>
    </source>
</evidence>
<feature type="domain" description="Glycosyl transferase family 1" evidence="1">
    <location>
        <begin position="188"/>
        <end position="339"/>
    </location>
</feature>
<feature type="domain" description="Glycosyltransferase subfamily 4-like N-terminal" evidence="2">
    <location>
        <begin position="13"/>
        <end position="175"/>
    </location>
</feature>
<dbReference type="OrthoDB" id="2023634at2"/>
<dbReference type="InterPro" id="IPR028098">
    <property type="entry name" value="Glyco_trans_4-like_N"/>
</dbReference>
<dbReference type="InterPro" id="IPR001296">
    <property type="entry name" value="Glyco_trans_1"/>
</dbReference>
<dbReference type="Gene3D" id="3.40.50.2000">
    <property type="entry name" value="Glycogen Phosphorylase B"/>
    <property type="match status" value="2"/>
</dbReference>
<dbReference type="PANTHER" id="PTHR12526">
    <property type="entry name" value="GLYCOSYLTRANSFERASE"/>
    <property type="match status" value="1"/>
</dbReference>
<dbReference type="PANTHER" id="PTHR12526:SF630">
    <property type="entry name" value="GLYCOSYLTRANSFERASE"/>
    <property type="match status" value="1"/>
</dbReference>
<dbReference type="Proteomes" id="UP000092714">
    <property type="component" value="Unassembled WGS sequence"/>
</dbReference>
<evidence type="ECO:0000259" key="2">
    <source>
        <dbReference type="Pfam" id="PF13439"/>
    </source>
</evidence>
<evidence type="ECO:0000259" key="1">
    <source>
        <dbReference type="Pfam" id="PF00534"/>
    </source>
</evidence>
<protein>
    <submittedName>
        <fullName evidence="3">Uncharacterized protein</fullName>
    </submittedName>
</protein>
<dbReference type="RefSeq" id="WP_065254405.1">
    <property type="nucleotide sequence ID" value="NZ_MAPZ01000011.1"/>
</dbReference>
<name>A0A1B8RS77_9CLOT</name>
<organism evidence="3 4">
    <name type="scientific">Clostridium paraputrificum</name>
    <dbReference type="NCBI Taxonomy" id="29363"/>
    <lineage>
        <taxon>Bacteria</taxon>
        <taxon>Bacillati</taxon>
        <taxon>Bacillota</taxon>
        <taxon>Clostridia</taxon>
        <taxon>Eubacteriales</taxon>
        <taxon>Clostridiaceae</taxon>
        <taxon>Clostridium</taxon>
    </lineage>
</organism>
<comment type="caution">
    <text evidence="3">The sequence shown here is derived from an EMBL/GenBank/DDBJ whole genome shotgun (WGS) entry which is preliminary data.</text>
</comment>